<accession>A0A0U0T1D4</accession>
<proteinExistence type="predicted"/>
<protein>
    <submittedName>
        <fullName evidence="2">Uncharacterized protein</fullName>
    </submittedName>
</protein>
<evidence type="ECO:0000313" key="3">
    <source>
        <dbReference type="Proteomes" id="UP000038802"/>
    </source>
</evidence>
<sequence length="64" mass="6646">MQVDQRPAGCRMGGLHPLDRDTGDADALKAGALGGARAGRQRRQQDSTAGNTQPAGSEQWPGTT</sequence>
<feature type="region of interest" description="Disordered" evidence="1">
    <location>
        <begin position="1"/>
        <end position="64"/>
    </location>
</feature>
<dbReference type="EMBL" id="CSAE01000980">
    <property type="protein sequence ID" value="COX16241.1"/>
    <property type="molecule type" value="Genomic_DNA"/>
</dbReference>
<evidence type="ECO:0000256" key="1">
    <source>
        <dbReference type="SAM" id="MobiDB-lite"/>
    </source>
</evidence>
<dbReference type="Proteomes" id="UP000038802">
    <property type="component" value="Unassembled WGS sequence"/>
</dbReference>
<dbReference type="AlphaFoldDB" id="A0A0U0T1D4"/>
<name>A0A0U0T1D4_MYCTX</name>
<feature type="compositionally biased region" description="Basic and acidic residues" evidence="1">
    <location>
        <begin position="17"/>
        <end position="27"/>
    </location>
</feature>
<gene>
    <name evidence="2" type="ORF">ERS007703_04850</name>
</gene>
<organism evidence="2 3">
    <name type="scientific">Mycobacterium tuberculosis</name>
    <dbReference type="NCBI Taxonomy" id="1773"/>
    <lineage>
        <taxon>Bacteria</taxon>
        <taxon>Bacillati</taxon>
        <taxon>Actinomycetota</taxon>
        <taxon>Actinomycetes</taxon>
        <taxon>Mycobacteriales</taxon>
        <taxon>Mycobacteriaceae</taxon>
        <taxon>Mycobacterium</taxon>
        <taxon>Mycobacterium tuberculosis complex</taxon>
    </lineage>
</organism>
<feature type="compositionally biased region" description="Polar residues" evidence="1">
    <location>
        <begin position="47"/>
        <end position="64"/>
    </location>
</feature>
<evidence type="ECO:0000313" key="2">
    <source>
        <dbReference type="EMBL" id="COX16241.1"/>
    </source>
</evidence>
<reference evidence="3" key="1">
    <citation type="submission" date="2015-03" db="EMBL/GenBank/DDBJ databases">
        <authorList>
            <consortium name="Pathogen Informatics"/>
        </authorList>
    </citation>
    <scope>NUCLEOTIDE SEQUENCE [LARGE SCALE GENOMIC DNA]</scope>
    <source>
        <strain evidence="3">K00500041</strain>
    </source>
</reference>